<evidence type="ECO:0008006" key="2">
    <source>
        <dbReference type="Google" id="ProtNLM"/>
    </source>
</evidence>
<protein>
    <recommendedName>
        <fullName evidence="2">Death domain-containing protein</fullName>
    </recommendedName>
</protein>
<dbReference type="Gene3D" id="1.10.533.10">
    <property type="entry name" value="Death Domain, Fas"/>
    <property type="match status" value="1"/>
</dbReference>
<name>A0A1X7SYY5_AMPQE</name>
<dbReference type="AlphaFoldDB" id="A0A1X7SYY5"/>
<reference evidence="1" key="1">
    <citation type="submission" date="2017-05" db="UniProtKB">
        <authorList>
            <consortium name="EnsemblMetazoa"/>
        </authorList>
    </citation>
    <scope>IDENTIFICATION</scope>
</reference>
<organism evidence="1">
    <name type="scientific">Amphimedon queenslandica</name>
    <name type="common">Sponge</name>
    <dbReference type="NCBI Taxonomy" id="400682"/>
    <lineage>
        <taxon>Eukaryota</taxon>
        <taxon>Metazoa</taxon>
        <taxon>Porifera</taxon>
        <taxon>Demospongiae</taxon>
        <taxon>Heteroscleromorpha</taxon>
        <taxon>Haplosclerida</taxon>
        <taxon>Niphatidae</taxon>
        <taxon>Amphimedon</taxon>
    </lineage>
</organism>
<proteinExistence type="predicted"/>
<sequence>MAEGHQLNTYIRDLNTVLSNLSHFPKDKWRSFGLEAGLYEPTLSAIEANHRGDVEGCFRECVSLWLKKKDGVDKKGAPTWLRLGDILEEIGEKDLADEIRRHG</sequence>
<dbReference type="EnsemblMetazoa" id="Aqu2.1.07394_001">
    <property type="protein sequence ID" value="Aqu2.1.07394_001"/>
    <property type="gene ID" value="Aqu2.1.07394"/>
</dbReference>
<dbReference type="InParanoid" id="A0A1X7SYY5"/>
<dbReference type="InterPro" id="IPR011029">
    <property type="entry name" value="DEATH-like_dom_sf"/>
</dbReference>
<accession>A0A1X7SYY5</accession>
<evidence type="ECO:0000313" key="1">
    <source>
        <dbReference type="EnsemblMetazoa" id="Aqu2.1.07394_001"/>
    </source>
</evidence>
<dbReference type="CDD" id="cd01670">
    <property type="entry name" value="Death"/>
    <property type="match status" value="1"/>
</dbReference>
<dbReference type="SUPFAM" id="SSF47986">
    <property type="entry name" value="DEATH domain"/>
    <property type="match status" value="1"/>
</dbReference>